<gene>
    <name evidence="2" type="ORF">ILUMI_24667</name>
</gene>
<accession>A0A8K0C5V5</accession>
<evidence type="ECO:0000313" key="3">
    <source>
        <dbReference type="Proteomes" id="UP000801492"/>
    </source>
</evidence>
<protein>
    <submittedName>
        <fullName evidence="2">Uncharacterized protein</fullName>
    </submittedName>
</protein>
<name>A0A8K0C5V5_IGNLU</name>
<reference evidence="2" key="1">
    <citation type="submission" date="2019-08" db="EMBL/GenBank/DDBJ databases">
        <title>The genome of the North American firefly Photinus pyralis.</title>
        <authorList>
            <consortium name="Photinus pyralis genome working group"/>
            <person name="Fallon T.R."/>
            <person name="Sander Lower S.E."/>
            <person name="Weng J.-K."/>
        </authorList>
    </citation>
    <scope>NUCLEOTIDE SEQUENCE</scope>
    <source>
        <strain evidence="2">TRF0915ILg1</strain>
        <tissue evidence="2">Whole body</tissue>
    </source>
</reference>
<comment type="caution">
    <text evidence="2">The sequence shown here is derived from an EMBL/GenBank/DDBJ whole genome shotgun (WGS) entry which is preliminary data.</text>
</comment>
<dbReference type="Proteomes" id="UP000801492">
    <property type="component" value="Unassembled WGS sequence"/>
</dbReference>
<feature type="compositionally biased region" description="Basic and acidic residues" evidence="1">
    <location>
        <begin position="72"/>
        <end position="81"/>
    </location>
</feature>
<organism evidence="2 3">
    <name type="scientific">Ignelater luminosus</name>
    <name type="common">Cucubano</name>
    <name type="synonym">Pyrophorus luminosus</name>
    <dbReference type="NCBI Taxonomy" id="2038154"/>
    <lineage>
        <taxon>Eukaryota</taxon>
        <taxon>Metazoa</taxon>
        <taxon>Ecdysozoa</taxon>
        <taxon>Arthropoda</taxon>
        <taxon>Hexapoda</taxon>
        <taxon>Insecta</taxon>
        <taxon>Pterygota</taxon>
        <taxon>Neoptera</taxon>
        <taxon>Endopterygota</taxon>
        <taxon>Coleoptera</taxon>
        <taxon>Polyphaga</taxon>
        <taxon>Elateriformia</taxon>
        <taxon>Elateroidea</taxon>
        <taxon>Elateridae</taxon>
        <taxon>Agrypninae</taxon>
        <taxon>Pyrophorini</taxon>
        <taxon>Ignelater</taxon>
    </lineage>
</organism>
<evidence type="ECO:0000313" key="2">
    <source>
        <dbReference type="EMBL" id="KAF2881510.1"/>
    </source>
</evidence>
<dbReference type="AlphaFoldDB" id="A0A8K0C5V5"/>
<dbReference type="EMBL" id="VTPC01090731">
    <property type="protein sequence ID" value="KAF2881510.1"/>
    <property type="molecule type" value="Genomic_DNA"/>
</dbReference>
<sequence length="81" mass="8954">MVLDSKSQKIINSIVQFMKREADAGAPIIPLSKVQQRVAAATGVGLRTITRISKEAKEIEKSEKPSFSTPNKKKENSENQK</sequence>
<dbReference type="OrthoDB" id="6769171at2759"/>
<evidence type="ECO:0000256" key="1">
    <source>
        <dbReference type="SAM" id="MobiDB-lite"/>
    </source>
</evidence>
<proteinExistence type="predicted"/>
<feature type="compositionally biased region" description="Basic and acidic residues" evidence="1">
    <location>
        <begin position="55"/>
        <end position="64"/>
    </location>
</feature>
<feature type="region of interest" description="Disordered" evidence="1">
    <location>
        <begin position="55"/>
        <end position="81"/>
    </location>
</feature>
<keyword evidence="3" id="KW-1185">Reference proteome</keyword>